<dbReference type="Pfam" id="PF13449">
    <property type="entry name" value="Phytase-like"/>
    <property type="match status" value="1"/>
</dbReference>
<dbReference type="PANTHER" id="PTHR37957">
    <property type="entry name" value="BLR7070 PROTEIN"/>
    <property type="match status" value="1"/>
</dbReference>
<feature type="domain" description="Phytase-like" evidence="1">
    <location>
        <begin position="79"/>
        <end position="417"/>
    </location>
</feature>
<dbReference type="EMBL" id="JBDIVE010000005">
    <property type="protein sequence ID" value="MEN3069109.1"/>
    <property type="molecule type" value="Genomic_DNA"/>
</dbReference>
<keyword evidence="3" id="KW-1185">Reference proteome</keyword>
<dbReference type="SUPFAM" id="SSF75011">
    <property type="entry name" value="3-carboxy-cis,cis-mucoante lactonizing enzyme"/>
    <property type="match status" value="1"/>
</dbReference>
<dbReference type="RefSeq" id="WP_345919876.1">
    <property type="nucleotide sequence ID" value="NZ_JBDIVE010000005.1"/>
</dbReference>
<name>A0ABU9YZ70_9RHOO</name>
<proteinExistence type="predicted"/>
<dbReference type="Proteomes" id="UP001410394">
    <property type="component" value="Unassembled WGS sequence"/>
</dbReference>
<reference evidence="2 3" key="1">
    <citation type="journal article" date="2018" name="Int. J. Syst. Evol. Microbiol.">
        <title>Uliginosibacterium sediminicola sp. nov., isolated from freshwater sediment.</title>
        <authorList>
            <person name="Hwang W.M."/>
            <person name="Kim S.M."/>
            <person name="Kang K."/>
            <person name="Ahn T.Y."/>
        </authorList>
    </citation>
    <scope>NUCLEOTIDE SEQUENCE [LARGE SCALE GENOMIC DNA]</scope>
    <source>
        <strain evidence="2 3">M1-21</strain>
    </source>
</reference>
<gene>
    <name evidence="2" type="ORF">ABDB84_11515</name>
</gene>
<sequence length="451" mass="48882">MHPLAQALSRPSRLSLILLPWLLASCATTPTPYAPPVFSEGDVVFLGAAAIPGGSRAVADKSGLPHTLLEDGKSYRDAFDGFGSGIAYTGFGQRYLAMEDRGPNKYQYAGGNAFDFTTSYPNRFQIVDIDVAPAGNRWRVEAKLVGTALLKNEAGQNFVGISSAFTQADPNQNLRLDPEGIRVAPDGTVWISDEYGPVVYHFDQRGKRIGKLDLPPAFLLAKPAQTLAEEMKPDNNRSGRYTNRGAEGLAISPDGKTLLVALQSALVQDGGMSSRKTRFLVYDLSQPNKAPRQFIYVCDSTKLAISEVLAINDHQFLVNERDGTPGAKGSKLLYFIDLQQNPAPSDISQIDKLPADGAASELVPLQKTLFADIGKLLNAANPYTTAEGLPDKIEGYAFGPDLPDGRHLLLATNDNDFADSFPNYIFAFAIKPGALPKFQPFKLRQGLSFQP</sequence>
<evidence type="ECO:0000313" key="2">
    <source>
        <dbReference type="EMBL" id="MEN3069109.1"/>
    </source>
</evidence>
<protein>
    <submittedName>
        <fullName evidence="2">Esterase-like activity of phytase family protein</fullName>
    </submittedName>
</protein>
<dbReference type="InterPro" id="IPR027372">
    <property type="entry name" value="Phytase-like_dom"/>
</dbReference>
<accession>A0ABU9YZ70</accession>
<dbReference type="PANTHER" id="PTHR37957:SF1">
    <property type="entry name" value="PHYTASE-LIKE DOMAIN-CONTAINING PROTEIN"/>
    <property type="match status" value="1"/>
</dbReference>
<comment type="caution">
    <text evidence="2">The sequence shown here is derived from an EMBL/GenBank/DDBJ whole genome shotgun (WGS) entry which is preliminary data.</text>
</comment>
<evidence type="ECO:0000259" key="1">
    <source>
        <dbReference type="Pfam" id="PF13449"/>
    </source>
</evidence>
<organism evidence="2 3">
    <name type="scientific">Uliginosibacterium sediminicola</name>
    <dbReference type="NCBI Taxonomy" id="2024550"/>
    <lineage>
        <taxon>Bacteria</taxon>
        <taxon>Pseudomonadati</taxon>
        <taxon>Pseudomonadota</taxon>
        <taxon>Betaproteobacteria</taxon>
        <taxon>Rhodocyclales</taxon>
        <taxon>Zoogloeaceae</taxon>
        <taxon>Uliginosibacterium</taxon>
    </lineage>
</organism>
<evidence type="ECO:0000313" key="3">
    <source>
        <dbReference type="Proteomes" id="UP001410394"/>
    </source>
</evidence>